<dbReference type="GO" id="GO:0005737">
    <property type="term" value="C:cytoplasm"/>
    <property type="evidence" value="ECO:0007669"/>
    <property type="project" value="TreeGrafter"/>
</dbReference>
<dbReference type="GO" id="GO:0006269">
    <property type="term" value="P:DNA replication, synthesis of primer"/>
    <property type="evidence" value="ECO:0007669"/>
    <property type="project" value="TreeGrafter"/>
</dbReference>
<accession>A0A6G8Q9G3</accession>
<evidence type="ECO:0000256" key="1">
    <source>
        <dbReference type="SAM" id="MobiDB-lite"/>
    </source>
</evidence>
<dbReference type="Proteomes" id="UP000501452">
    <property type="component" value="Chromosome"/>
</dbReference>
<feature type="region of interest" description="Disordered" evidence="1">
    <location>
        <begin position="217"/>
        <end position="248"/>
    </location>
</feature>
<dbReference type="CDD" id="cd03364">
    <property type="entry name" value="TOPRIM_DnaG_primases"/>
    <property type="match status" value="1"/>
</dbReference>
<dbReference type="EMBL" id="CP045119">
    <property type="protein sequence ID" value="QIN83083.1"/>
    <property type="molecule type" value="Genomic_DNA"/>
</dbReference>
<dbReference type="SMART" id="SM00493">
    <property type="entry name" value="TOPRIM"/>
    <property type="match status" value="1"/>
</dbReference>
<reference evidence="3 4" key="1">
    <citation type="submission" date="2019-10" db="EMBL/GenBank/DDBJ databases">
        <title>Rubrobacter sp nov SCSIO 52090 isolated from a deep-sea sediment in the South China Sea.</title>
        <authorList>
            <person name="Chen R.W."/>
        </authorList>
    </citation>
    <scope>NUCLEOTIDE SEQUENCE [LARGE SCALE GENOMIC DNA]</scope>
    <source>
        <strain evidence="3 4">SCSIO 52909</strain>
    </source>
</reference>
<dbReference type="InterPro" id="IPR013264">
    <property type="entry name" value="DNAG_N"/>
</dbReference>
<dbReference type="AlphaFoldDB" id="A0A6G8Q9G3"/>
<evidence type="ECO:0000259" key="2">
    <source>
        <dbReference type="PROSITE" id="PS50880"/>
    </source>
</evidence>
<dbReference type="SUPFAM" id="SSF56731">
    <property type="entry name" value="DNA primase core"/>
    <property type="match status" value="1"/>
</dbReference>
<evidence type="ECO:0000313" key="4">
    <source>
        <dbReference type="Proteomes" id="UP000501452"/>
    </source>
</evidence>
<gene>
    <name evidence="3" type="ORF">GBA63_10815</name>
</gene>
<dbReference type="InterPro" id="IPR050219">
    <property type="entry name" value="DnaG_primase"/>
</dbReference>
<dbReference type="PANTHER" id="PTHR30313:SF2">
    <property type="entry name" value="DNA PRIMASE"/>
    <property type="match status" value="1"/>
</dbReference>
<feature type="domain" description="Toprim" evidence="2">
    <location>
        <begin position="37"/>
        <end position="125"/>
    </location>
</feature>
<dbReference type="InterPro" id="IPR006171">
    <property type="entry name" value="TOPRIM_dom"/>
</dbReference>
<protein>
    <submittedName>
        <fullName evidence="3">Toprim domain-containing protein</fullName>
    </submittedName>
</protein>
<dbReference type="KEGG" id="rub:GBA63_10815"/>
<dbReference type="PANTHER" id="PTHR30313">
    <property type="entry name" value="DNA PRIMASE"/>
    <property type="match status" value="1"/>
</dbReference>
<keyword evidence="4" id="KW-1185">Reference proteome</keyword>
<dbReference type="PROSITE" id="PS50880">
    <property type="entry name" value="TOPRIM"/>
    <property type="match status" value="1"/>
</dbReference>
<dbReference type="InterPro" id="IPR034151">
    <property type="entry name" value="TOPRIM_DnaG_bac"/>
</dbReference>
<dbReference type="Gene3D" id="3.40.1360.10">
    <property type="match status" value="1"/>
</dbReference>
<organism evidence="3 4">
    <name type="scientific">Rubrobacter tropicus</name>
    <dbReference type="NCBI Taxonomy" id="2653851"/>
    <lineage>
        <taxon>Bacteria</taxon>
        <taxon>Bacillati</taxon>
        <taxon>Actinomycetota</taxon>
        <taxon>Rubrobacteria</taxon>
        <taxon>Rubrobacterales</taxon>
        <taxon>Rubrobacteraceae</taxon>
        <taxon>Rubrobacter</taxon>
    </lineage>
</organism>
<name>A0A6G8Q9G3_9ACTN</name>
<dbReference type="Pfam" id="PF13662">
    <property type="entry name" value="Toprim_4"/>
    <property type="match status" value="1"/>
</dbReference>
<feature type="region of interest" description="Disordered" evidence="1">
    <location>
        <begin position="369"/>
        <end position="397"/>
    </location>
</feature>
<sequence length="397" mass="44610">MGDAQPKYLNSPETEIFNKRDLLYGFPQVAQAVSRERAALIVEGYTDVLMLYQSGIKNAVATLGTATTPSHLKTLSGYVDRIYMLFDPDAAGERALERADATVQELERTNNSDDADAAVEATRLKLDLRVLRLSADPADWLLEHSAEEFRSMLTSQAMPLLEYIFRRKAEWARGADATERSRILPEIRTLIKRIDDPVFHEEAIRLASETLGVSQEALQVKRNRPPVETPVRARRPPARNPSPSPDFGNPLLEAGRETLAAILARPELSAEPLRQGVRVPALSEPLMLLPEDFGDEAQARVFAVLKEHAGANMSAVFSDERARPLMDLLMTLDAEAARIRRDGLYPSKASIRELWLRLVILSRRRTQRETDDYDEKETLRKEIRSLEEARRGSSSTP</sequence>
<proteinExistence type="predicted"/>
<evidence type="ECO:0000313" key="3">
    <source>
        <dbReference type="EMBL" id="QIN83083.1"/>
    </source>
</evidence>
<feature type="compositionally biased region" description="Basic and acidic residues" evidence="1">
    <location>
        <begin position="376"/>
        <end position="391"/>
    </location>
</feature>
<dbReference type="Pfam" id="PF08275">
    <property type="entry name" value="DNAG_N"/>
    <property type="match status" value="1"/>
</dbReference>